<dbReference type="Pfam" id="PF19282">
    <property type="entry name" value="Exportin-T"/>
    <property type="match status" value="1"/>
</dbReference>
<reference evidence="13" key="1">
    <citation type="submission" date="2022-12" db="EMBL/GenBank/DDBJ databases">
        <title>Genome assemblies of Blomia tropicalis.</title>
        <authorList>
            <person name="Cui Y."/>
        </authorList>
    </citation>
    <scope>NUCLEOTIDE SEQUENCE</scope>
    <source>
        <tissue evidence="13">Adult mites</tissue>
    </source>
</reference>
<keyword evidence="4 10" id="KW-0963">Cytoplasm</keyword>
<dbReference type="PANTHER" id="PTHR15952">
    <property type="entry name" value="EXPORTIN-T/LOS1"/>
    <property type="match status" value="1"/>
</dbReference>
<protein>
    <recommendedName>
        <fullName evidence="2 10">Exportin-T</fullName>
    </recommendedName>
    <alternativeName>
        <fullName evidence="8 10">Exportin(tRNA)</fullName>
    </alternativeName>
    <alternativeName>
        <fullName evidence="9 10">tRNA exportin</fullName>
    </alternativeName>
</protein>
<evidence type="ECO:0000313" key="14">
    <source>
        <dbReference type="Proteomes" id="UP001142055"/>
    </source>
</evidence>
<sequence length="1040" mass="121151">MNTEIIAHFSKQSDAFQQKVVLEYFDSLKNNPHGWKLCAETLLTDAIKDESAIFFCFQVIEDYIKSRYVLDDEENRKALNHLILSLFEKDLFVSSFIQNKYAHLVNSIFLADFPNQKWNSFFNDFLSRCDGVVKCDIFLRILIQINLDIADREIPRTTKDMQRNTLIKDLMRETCLVDLAQFWFNIINTYRETSPPTVCLCLEVIRAYVSWIDINLITNDSIMTNLFTLFTNNMFRLAVADCFNAILRKGMDPIAKTQIIENFMNIEYIKKTIFDIFTSPTNSSNELEFVAKISYLINTMGIELIDSFKKLKCRSTGNQTSTINGHTNNDFQVLSMISNAIEAKFSLMCQFLSHKDLNVCQKMHSFVRDYIQWIKNNLKENPNLYNMQTVEEKIVMLLSIIINKNKYPSSTSTNMEDEFFDEFRKSSKVIFDNLLLLNISTVINFVCEKIVAPTLLNWKSNSLSFSEIEVALYYFYLIGENMNMIDDVKRIENLIQTLVTSSISSFPNPITQSFYFDLIFRYEKFFNSNLSFLSSQVLISFLDERGLRNSNIRIRSKVCKLFNKFVKSNAKSKSNVDKQQPFTEDILKRLQDFLKLDIAFDNVDYLIEHNLEQLANSNYLIKESDIDFPYAISITDQLFIYETIIFLIITNQNYDVTRKHELIQTIFQGIWENFNKFYQEIVSLTSVINQNGYMDPVNKNQLLEKRLICAFHLFHTINLVSATSKSFSNVNTMKSIGVQDIYMHSYEMFKKAMSLNLDSESQHLFQSAIRLFLHRLVVCLNEAEIIPLLPSAIRTLFFSTNEITSKSLQELVPLFSQIVPKYKHSWLFQRDLVPFIEQINSFLILSFFKTIFSTTIEAEKLNLQKSYYIFLHLLVTSDLIDSFFDLETQVIEQVLGSLIEGSVNFPDCQTQRTCYQIITKLIEIYGNDITNLEKHNRLNNNLFVQFIYKSLILACFVGASKNVDDMGTTYEAFACLRKLNTLLGDELYTFLRMQIFPKHFPSISNIDEFLQLIFLADLKSSKKSIKQALSQFQLQQDSNN</sequence>
<dbReference type="OMA" id="CALIDCH"/>
<evidence type="ECO:0000256" key="6">
    <source>
        <dbReference type="ARBA" id="ARBA00022884"/>
    </source>
</evidence>
<evidence type="ECO:0000259" key="11">
    <source>
        <dbReference type="Pfam" id="PF08389"/>
    </source>
</evidence>
<dbReference type="GO" id="GO:0031267">
    <property type="term" value="F:small GTPase binding"/>
    <property type="evidence" value="ECO:0007669"/>
    <property type="project" value="InterPro"/>
</dbReference>
<dbReference type="GO" id="GO:0000049">
    <property type="term" value="F:tRNA binding"/>
    <property type="evidence" value="ECO:0007669"/>
    <property type="project" value="UniProtKB-UniRule"/>
</dbReference>
<evidence type="ECO:0000256" key="3">
    <source>
        <dbReference type="ARBA" id="ARBA00022448"/>
    </source>
</evidence>
<keyword evidence="5 10" id="KW-0820">tRNA-binding</keyword>
<dbReference type="Pfam" id="PF08389">
    <property type="entry name" value="Xpo1"/>
    <property type="match status" value="1"/>
</dbReference>
<evidence type="ECO:0000256" key="1">
    <source>
        <dbReference type="ARBA" id="ARBA00004496"/>
    </source>
</evidence>
<dbReference type="GO" id="GO:0005643">
    <property type="term" value="C:nuclear pore"/>
    <property type="evidence" value="ECO:0007669"/>
    <property type="project" value="TreeGrafter"/>
</dbReference>
<proteinExistence type="inferred from homology"/>
<feature type="domain" description="Exportin-1/Importin-beta-like" evidence="11">
    <location>
        <begin position="95"/>
        <end position="243"/>
    </location>
</feature>
<evidence type="ECO:0000256" key="4">
    <source>
        <dbReference type="ARBA" id="ARBA00022490"/>
    </source>
</evidence>
<keyword evidence="14" id="KW-1185">Reference proteome</keyword>
<dbReference type="InterPro" id="IPR016024">
    <property type="entry name" value="ARM-type_fold"/>
</dbReference>
<comment type="subcellular location">
    <subcellularLocation>
        <location evidence="1 10">Cytoplasm</location>
    </subcellularLocation>
    <subcellularLocation>
        <location evidence="10">Nucleus</location>
    </subcellularLocation>
    <text evidence="10">Shuttles between the nucleus and the cytoplasm.</text>
</comment>
<dbReference type="GO" id="GO:0071528">
    <property type="term" value="P:tRNA re-export from nucleus"/>
    <property type="evidence" value="ECO:0007669"/>
    <property type="project" value="UniProtKB-UniRule"/>
</dbReference>
<evidence type="ECO:0000256" key="7">
    <source>
        <dbReference type="ARBA" id="ARBA00023242"/>
    </source>
</evidence>
<accession>A0A9Q0RNA2</accession>
<dbReference type="SUPFAM" id="SSF48371">
    <property type="entry name" value="ARM repeat"/>
    <property type="match status" value="1"/>
</dbReference>
<dbReference type="InterPro" id="IPR040017">
    <property type="entry name" value="XPOT"/>
</dbReference>
<evidence type="ECO:0000259" key="12">
    <source>
        <dbReference type="Pfam" id="PF19282"/>
    </source>
</evidence>
<dbReference type="PANTHER" id="PTHR15952:SF11">
    <property type="entry name" value="EXPORTIN-T"/>
    <property type="match status" value="1"/>
</dbReference>
<comment type="function">
    <text evidence="10">tRNA nucleus export receptor which facilitates tRNA translocation across the nuclear pore complex.</text>
</comment>
<dbReference type="InterPro" id="IPR013598">
    <property type="entry name" value="Exportin-1/Importin-b-like"/>
</dbReference>
<name>A0A9Q0RNA2_BLOTA</name>
<dbReference type="Proteomes" id="UP001142055">
    <property type="component" value="Chromosome 2"/>
</dbReference>
<keyword evidence="3 10" id="KW-0813">Transport</keyword>
<dbReference type="InterPro" id="IPR011989">
    <property type="entry name" value="ARM-like"/>
</dbReference>
<feature type="domain" description="Exportin-T C-terminal" evidence="12">
    <location>
        <begin position="339"/>
        <end position="1031"/>
    </location>
</feature>
<evidence type="ECO:0000313" key="13">
    <source>
        <dbReference type="EMBL" id="KAJ6219416.1"/>
    </source>
</evidence>
<dbReference type="Gene3D" id="1.25.10.10">
    <property type="entry name" value="Leucine-rich Repeat Variant"/>
    <property type="match status" value="1"/>
</dbReference>
<dbReference type="GO" id="GO:0005737">
    <property type="term" value="C:cytoplasm"/>
    <property type="evidence" value="ECO:0007669"/>
    <property type="project" value="UniProtKB-SubCell"/>
</dbReference>
<evidence type="ECO:0000256" key="5">
    <source>
        <dbReference type="ARBA" id="ARBA00022555"/>
    </source>
</evidence>
<comment type="similarity">
    <text evidence="10">Belongs to the exportin family.</text>
</comment>
<dbReference type="GO" id="GO:0016363">
    <property type="term" value="C:nuclear matrix"/>
    <property type="evidence" value="ECO:0007669"/>
    <property type="project" value="TreeGrafter"/>
</dbReference>
<dbReference type="InterPro" id="IPR045546">
    <property type="entry name" value="Exportin-T_C"/>
</dbReference>
<keyword evidence="6 10" id="KW-0694">RNA-binding</keyword>
<evidence type="ECO:0000256" key="9">
    <source>
        <dbReference type="ARBA" id="ARBA00032199"/>
    </source>
</evidence>
<gene>
    <name evidence="13" type="ORF">RDWZM_005228</name>
</gene>
<dbReference type="EMBL" id="JAPWDV010000002">
    <property type="protein sequence ID" value="KAJ6219416.1"/>
    <property type="molecule type" value="Genomic_DNA"/>
</dbReference>
<evidence type="ECO:0000256" key="2">
    <source>
        <dbReference type="ARBA" id="ARBA00018928"/>
    </source>
</evidence>
<organism evidence="13 14">
    <name type="scientific">Blomia tropicalis</name>
    <name type="common">Mite</name>
    <dbReference type="NCBI Taxonomy" id="40697"/>
    <lineage>
        <taxon>Eukaryota</taxon>
        <taxon>Metazoa</taxon>
        <taxon>Ecdysozoa</taxon>
        <taxon>Arthropoda</taxon>
        <taxon>Chelicerata</taxon>
        <taxon>Arachnida</taxon>
        <taxon>Acari</taxon>
        <taxon>Acariformes</taxon>
        <taxon>Sarcoptiformes</taxon>
        <taxon>Astigmata</taxon>
        <taxon>Glycyphagoidea</taxon>
        <taxon>Echimyopodidae</taxon>
        <taxon>Blomia</taxon>
    </lineage>
</organism>
<dbReference type="AlphaFoldDB" id="A0A9Q0RNA2"/>
<keyword evidence="7 10" id="KW-0539">Nucleus</keyword>
<evidence type="ECO:0000256" key="8">
    <source>
        <dbReference type="ARBA" id="ARBA00029784"/>
    </source>
</evidence>
<comment type="caution">
    <text evidence="13">The sequence shown here is derived from an EMBL/GenBank/DDBJ whole genome shotgun (WGS) entry which is preliminary data.</text>
</comment>
<evidence type="ECO:0000256" key="10">
    <source>
        <dbReference type="RuleBase" id="RU366037"/>
    </source>
</evidence>